<evidence type="ECO:0000313" key="4">
    <source>
        <dbReference type="Proteomes" id="UP000824241"/>
    </source>
</evidence>
<dbReference type="Proteomes" id="UP000824241">
    <property type="component" value="Unassembled WGS sequence"/>
</dbReference>
<dbReference type="EMBL" id="DVHA01000256">
    <property type="protein sequence ID" value="HIR61486.1"/>
    <property type="molecule type" value="Genomic_DNA"/>
</dbReference>
<feature type="transmembrane region" description="Helical" evidence="1">
    <location>
        <begin position="195"/>
        <end position="215"/>
    </location>
</feature>
<feature type="transmembrane region" description="Helical" evidence="1">
    <location>
        <begin position="85"/>
        <end position="103"/>
    </location>
</feature>
<sequence length="266" mass="29909">MVKTTPMAQAPGKIGRIWELDALRGITLISMAVYHAMWDLVYLFGLRADWYNETPGYLWQQSICWCFILLSGFCWGLGRKPLKRGLMVFGGGALVTAVTVLVMPAERVVFGVLTLIGSAMLLMIPLDALFRKIPARLVPIGALASVLLFFLTRNVARGSFGFEGIRLGAVPAAFYQNYLTAYFGFPPDGFYSTDYFPLLPWFFLFLTGYFIFRAVSPFIRRKKESGGFSPAPAAMKPFCWIGRHSLILYLLHQPVIYGVFQLIQML</sequence>
<evidence type="ECO:0000313" key="3">
    <source>
        <dbReference type="EMBL" id="HIR61486.1"/>
    </source>
</evidence>
<keyword evidence="1" id="KW-1133">Transmembrane helix</keyword>
<evidence type="ECO:0000259" key="2">
    <source>
        <dbReference type="Pfam" id="PF07786"/>
    </source>
</evidence>
<feature type="transmembrane region" description="Helical" evidence="1">
    <location>
        <begin position="58"/>
        <end position="78"/>
    </location>
</feature>
<gene>
    <name evidence="3" type="ORF">IAB37_07940</name>
</gene>
<reference evidence="3" key="1">
    <citation type="submission" date="2020-10" db="EMBL/GenBank/DDBJ databases">
        <authorList>
            <person name="Gilroy R."/>
        </authorList>
    </citation>
    <scope>NUCLEOTIDE SEQUENCE</scope>
    <source>
        <strain evidence="3">CHK189-12415</strain>
    </source>
</reference>
<feature type="transmembrane region" description="Helical" evidence="1">
    <location>
        <begin position="21"/>
        <end position="38"/>
    </location>
</feature>
<dbReference type="AlphaFoldDB" id="A0A9D1DZ39"/>
<keyword evidence="1" id="KW-0472">Membrane</keyword>
<name>A0A9D1DZ39_9FIRM</name>
<evidence type="ECO:0000256" key="1">
    <source>
        <dbReference type="SAM" id="Phobius"/>
    </source>
</evidence>
<feature type="transmembrane region" description="Helical" evidence="1">
    <location>
        <begin position="137"/>
        <end position="156"/>
    </location>
</feature>
<organism evidence="3 4">
    <name type="scientific">Candidatus Faecivivens stercoravium</name>
    <dbReference type="NCBI Taxonomy" id="2840803"/>
    <lineage>
        <taxon>Bacteria</taxon>
        <taxon>Bacillati</taxon>
        <taxon>Bacillota</taxon>
        <taxon>Clostridia</taxon>
        <taxon>Eubacteriales</taxon>
        <taxon>Oscillospiraceae</taxon>
        <taxon>Oscillospiraceae incertae sedis</taxon>
        <taxon>Candidatus Faecivivens</taxon>
    </lineage>
</organism>
<feature type="domain" description="Heparan-alpha-glucosaminide N-acetyltransferase catalytic" evidence="2">
    <location>
        <begin position="16"/>
        <end position="254"/>
    </location>
</feature>
<dbReference type="InterPro" id="IPR012429">
    <property type="entry name" value="HGSNAT_cat"/>
</dbReference>
<protein>
    <submittedName>
        <fullName evidence="3">DUF1624 domain-containing protein</fullName>
    </submittedName>
</protein>
<keyword evidence="1" id="KW-0812">Transmembrane</keyword>
<proteinExistence type="predicted"/>
<reference evidence="3" key="2">
    <citation type="journal article" date="2021" name="PeerJ">
        <title>Extensive microbial diversity within the chicken gut microbiome revealed by metagenomics and culture.</title>
        <authorList>
            <person name="Gilroy R."/>
            <person name="Ravi A."/>
            <person name="Getino M."/>
            <person name="Pursley I."/>
            <person name="Horton D.L."/>
            <person name="Alikhan N.F."/>
            <person name="Baker D."/>
            <person name="Gharbi K."/>
            <person name="Hall N."/>
            <person name="Watson M."/>
            <person name="Adriaenssens E.M."/>
            <person name="Foster-Nyarko E."/>
            <person name="Jarju S."/>
            <person name="Secka A."/>
            <person name="Antonio M."/>
            <person name="Oren A."/>
            <person name="Chaudhuri R.R."/>
            <person name="La Ragione R."/>
            <person name="Hildebrand F."/>
            <person name="Pallen M.J."/>
        </authorList>
    </citation>
    <scope>NUCLEOTIDE SEQUENCE</scope>
    <source>
        <strain evidence="3">CHK189-12415</strain>
    </source>
</reference>
<feature type="transmembrane region" description="Helical" evidence="1">
    <location>
        <begin position="109"/>
        <end position="130"/>
    </location>
</feature>
<dbReference type="Pfam" id="PF07786">
    <property type="entry name" value="HGSNAT_cat"/>
    <property type="match status" value="1"/>
</dbReference>
<accession>A0A9D1DZ39</accession>
<comment type="caution">
    <text evidence="3">The sequence shown here is derived from an EMBL/GenBank/DDBJ whole genome shotgun (WGS) entry which is preliminary data.</text>
</comment>